<dbReference type="Gene3D" id="6.10.340.10">
    <property type="match status" value="1"/>
</dbReference>
<reference evidence="14 15" key="1">
    <citation type="submission" date="2020-07" db="EMBL/GenBank/DDBJ databases">
        <title>Genomic Encyclopedia of Type Strains, Phase IV (KMG-V): Genome sequencing to study the core and pangenomes of soil and plant-associated prokaryotes.</title>
        <authorList>
            <person name="Whitman W."/>
        </authorList>
    </citation>
    <scope>NUCLEOTIDE SEQUENCE [LARGE SCALE GENOMIC DNA]</scope>
    <source>
        <strain evidence="14 15">SAS40</strain>
    </source>
</reference>
<comment type="caution">
    <text evidence="14">The sequence shown here is derived from an EMBL/GenBank/DDBJ whole genome shotgun (WGS) entry which is preliminary data.</text>
</comment>
<keyword evidence="6" id="KW-0547">Nucleotide-binding</keyword>
<gene>
    <name evidence="14" type="ORF">FHW18_000469</name>
</gene>
<proteinExistence type="predicted"/>
<evidence type="ECO:0000256" key="7">
    <source>
        <dbReference type="ARBA" id="ARBA00022777"/>
    </source>
</evidence>
<dbReference type="CDD" id="cd00082">
    <property type="entry name" value="HisKA"/>
    <property type="match status" value="1"/>
</dbReference>
<dbReference type="SUPFAM" id="SSF158472">
    <property type="entry name" value="HAMP domain-like"/>
    <property type="match status" value="1"/>
</dbReference>
<dbReference type="PANTHER" id="PTHR43065">
    <property type="entry name" value="SENSOR HISTIDINE KINASE"/>
    <property type="match status" value="1"/>
</dbReference>
<dbReference type="Gene3D" id="3.30.450.20">
    <property type="entry name" value="PAS domain"/>
    <property type="match status" value="1"/>
</dbReference>
<dbReference type="Gene3D" id="3.30.565.10">
    <property type="entry name" value="Histidine kinase-like ATPase, C-terminal domain"/>
    <property type="match status" value="1"/>
</dbReference>
<dbReference type="Pfam" id="PF00672">
    <property type="entry name" value="HAMP"/>
    <property type="match status" value="1"/>
</dbReference>
<dbReference type="InterPro" id="IPR004358">
    <property type="entry name" value="Sig_transdc_His_kin-like_C"/>
</dbReference>
<keyword evidence="11" id="KW-1133">Transmembrane helix</keyword>
<feature type="compositionally biased region" description="Polar residues" evidence="10">
    <location>
        <begin position="217"/>
        <end position="226"/>
    </location>
</feature>
<dbReference type="SUPFAM" id="SSF55874">
    <property type="entry name" value="ATPase domain of HSP90 chaperone/DNA topoisomerase II/histidine kinase"/>
    <property type="match status" value="1"/>
</dbReference>
<keyword evidence="11" id="KW-0472">Membrane</keyword>
<evidence type="ECO:0000256" key="11">
    <source>
        <dbReference type="SAM" id="Phobius"/>
    </source>
</evidence>
<keyword evidence="8" id="KW-0067">ATP-binding</keyword>
<evidence type="ECO:0000259" key="12">
    <source>
        <dbReference type="PROSITE" id="PS50109"/>
    </source>
</evidence>
<dbReference type="Pfam" id="PF02518">
    <property type="entry name" value="HATPase_c"/>
    <property type="match status" value="1"/>
</dbReference>
<dbReference type="InterPro" id="IPR036097">
    <property type="entry name" value="HisK_dim/P_sf"/>
</dbReference>
<dbReference type="GO" id="GO:0000155">
    <property type="term" value="F:phosphorelay sensor kinase activity"/>
    <property type="evidence" value="ECO:0007669"/>
    <property type="project" value="InterPro"/>
</dbReference>
<dbReference type="CDD" id="cd06225">
    <property type="entry name" value="HAMP"/>
    <property type="match status" value="1"/>
</dbReference>
<feature type="domain" description="Histidine kinase" evidence="12">
    <location>
        <begin position="550"/>
        <end position="797"/>
    </location>
</feature>
<keyword evidence="11" id="KW-0812">Transmembrane</keyword>
<dbReference type="InterPro" id="IPR036890">
    <property type="entry name" value="HATPase_C_sf"/>
</dbReference>
<dbReference type="EMBL" id="JACBYR010000001">
    <property type="protein sequence ID" value="NYE81198.1"/>
    <property type="molecule type" value="Genomic_DNA"/>
</dbReference>
<dbReference type="AlphaFoldDB" id="A0A7Y9IQN2"/>
<evidence type="ECO:0000256" key="8">
    <source>
        <dbReference type="ARBA" id="ARBA00022840"/>
    </source>
</evidence>
<dbReference type="SUPFAM" id="SSF55785">
    <property type="entry name" value="PYP-like sensor domain (PAS domain)"/>
    <property type="match status" value="1"/>
</dbReference>
<dbReference type="SMART" id="SM00304">
    <property type="entry name" value="HAMP"/>
    <property type="match status" value="1"/>
</dbReference>
<keyword evidence="15" id="KW-1185">Reference proteome</keyword>
<feature type="transmembrane region" description="Helical" evidence="11">
    <location>
        <begin position="81"/>
        <end position="102"/>
    </location>
</feature>
<evidence type="ECO:0000256" key="6">
    <source>
        <dbReference type="ARBA" id="ARBA00022741"/>
    </source>
</evidence>
<dbReference type="InterPro" id="IPR003660">
    <property type="entry name" value="HAMP_dom"/>
</dbReference>
<dbReference type="InterPro" id="IPR003594">
    <property type="entry name" value="HATPase_dom"/>
</dbReference>
<dbReference type="PROSITE" id="PS50109">
    <property type="entry name" value="HIS_KIN"/>
    <property type="match status" value="1"/>
</dbReference>
<dbReference type="RefSeq" id="WP_179583026.1">
    <property type="nucleotide sequence ID" value="NZ_JACBYR010000001.1"/>
</dbReference>
<dbReference type="Pfam" id="PF00512">
    <property type="entry name" value="HisKA"/>
    <property type="match status" value="1"/>
</dbReference>
<comment type="subcellular location">
    <subcellularLocation>
        <location evidence="2">Membrane</location>
    </subcellularLocation>
</comment>
<dbReference type="SMART" id="SM00388">
    <property type="entry name" value="HisKA"/>
    <property type="match status" value="1"/>
</dbReference>
<dbReference type="Gene3D" id="1.10.287.130">
    <property type="match status" value="1"/>
</dbReference>
<name>A0A7Y9IQN2_9BURK</name>
<feature type="transmembrane region" description="Helical" evidence="11">
    <location>
        <begin position="307"/>
        <end position="330"/>
    </location>
</feature>
<evidence type="ECO:0000256" key="4">
    <source>
        <dbReference type="ARBA" id="ARBA00022553"/>
    </source>
</evidence>
<sequence>MSRLMRILLGIAAVSALALLFLLAWSTGNSSRLEQQYNVLLGLNGVVALILFLWVAALALRLKGQLRKRQFGARLTARFALAFALVGVVPGVLIYMLSVQFLSRSIESWFNVRVDAALESGLNLGRAALDSQLQDLNARARTMSLELGDTADASMSIALTRLREQVGAQDAMVFTASGRIIAWSTSVYGTLVPDSPPPQILRQLRISRGYSAAEANSVPSTLTLESEQGPMGTTRDAQNNDALRLRVIIQIAPQSSLDLPTVSPAESRYLQLLQPVPEQIALNAEEVQAGYRDYQELSLSRTGLRKLYGITLTLALLLAVFSAIGAAFALSSRLVRPLLRLAEGTQAVGVGDFRPIPEPPSKDEVGQLTRSFNAMTRQLDDARHMVETNRRQLERTNVYLESILSNLSSGVLVFDEAFRVATVNHGAQRILRVDLRAVAGRPLETVDGLTTFANVIRTAFAEHAAADTGRTHWQQQFEIVRAPTGDTPSGGAGEGNMSSSRPDDNTITLLARGSHLPVNGGSGGYVVVFDDITEVISANRAVAWGEVARRLAHEIKNPLTPIQLSAERIAMKLADKLEATDAQMLRRSTTTIINQVSSMQRMVDDFREYARTPPAQMQQLDLNELVAEVLTLYGWDSTDGMLRDGARPTLLSVDLAPGLPKIEGDATQLRQVIHNLIANAKDAIEDRAKDIAKAEEAGQPKQVLEERVGVSTRLIHRRLPDGREHATVRLMVTDTGAGFAPRILQRAFEPYVTTKARGTGLGLAIVKKIVEEHGGRIDLANRPEGGAMVSILLTKLVDDAVAPGSARLSVAAGSQSA</sequence>
<keyword evidence="9" id="KW-0902">Two-component regulatory system</keyword>
<dbReference type="InterPro" id="IPR017232">
    <property type="entry name" value="NtrY"/>
</dbReference>
<comment type="catalytic activity">
    <reaction evidence="1">
        <text>ATP + protein L-histidine = ADP + protein N-phospho-L-histidine.</text>
        <dbReference type="EC" id="2.7.13.3"/>
    </reaction>
</comment>
<keyword evidence="5" id="KW-0808">Transferase</keyword>
<dbReference type="PRINTS" id="PR00344">
    <property type="entry name" value="BCTRLSENSOR"/>
</dbReference>
<evidence type="ECO:0000256" key="10">
    <source>
        <dbReference type="SAM" id="MobiDB-lite"/>
    </source>
</evidence>
<evidence type="ECO:0000256" key="1">
    <source>
        <dbReference type="ARBA" id="ARBA00000085"/>
    </source>
</evidence>
<evidence type="ECO:0000259" key="13">
    <source>
        <dbReference type="PROSITE" id="PS50885"/>
    </source>
</evidence>
<evidence type="ECO:0000313" key="15">
    <source>
        <dbReference type="Proteomes" id="UP000542125"/>
    </source>
</evidence>
<evidence type="ECO:0000313" key="14">
    <source>
        <dbReference type="EMBL" id="NYE81198.1"/>
    </source>
</evidence>
<dbReference type="PIRSF" id="PIRSF037532">
    <property type="entry name" value="STHK_NtrY"/>
    <property type="match status" value="1"/>
</dbReference>
<dbReference type="InterPro" id="IPR005467">
    <property type="entry name" value="His_kinase_dom"/>
</dbReference>
<dbReference type="InterPro" id="IPR035965">
    <property type="entry name" value="PAS-like_dom_sf"/>
</dbReference>
<dbReference type="SMART" id="SM00387">
    <property type="entry name" value="HATPase_c"/>
    <property type="match status" value="1"/>
</dbReference>
<dbReference type="EC" id="2.7.13.3" evidence="3"/>
<protein>
    <recommendedName>
        <fullName evidence="3">histidine kinase</fullName>
        <ecNumber evidence="3">2.7.13.3</ecNumber>
    </recommendedName>
</protein>
<dbReference type="GO" id="GO:0005524">
    <property type="term" value="F:ATP binding"/>
    <property type="evidence" value="ECO:0007669"/>
    <property type="project" value="UniProtKB-KW"/>
</dbReference>
<evidence type="ECO:0000256" key="5">
    <source>
        <dbReference type="ARBA" id="ARBA00022679"/>
    </source>
</evidence>
<dbReference type="PANTHER" id="PTHR43065:SF10">
    <property type="entry name" value="PEROXIDE STRESS-ACTIVATED HISTIDINE KINASE MAK3"/>
    <property type="match status" value="1"/>
</dbReference>
<dbReference type="InterPro" id="IPR003661">
    <property type="entry name" value="HisK_dim/P_dom"/>
</dbReference>
<dbReference type="PROSITE" id="PS50885">
    <property type="entry name" value="HAMP"/>
    <property type="match status" value="1"/>
</dbReference>
<feature type="region of interest" description="Disordered" evidence="10">
    <location>
        <begin position="217"/>
        <end position="237"/>
    </location>
</feature>
<dbReference type="SUPFAM" id="SSF47384">
    <property type="entry name" value="Homodimeric domain of signal transducing histidine kinase"/>
    <property type="match status" value="1"/>
</dbReference>
<evidence type="ECO:0000256" key="3">
    <source>
        <dbReference type="ARBA" id="ARBA00012438"/>
    </source>
</evidence>
<keyword evidence="4" id="KW-0597">Phosphoprotein</keyword>
<dbReference type="Proteomes" id="UP000542125">
    <property type="component" value="Unassembled WGS sequence"/>
</dbReference>
<evidence type="ECO:0000256" key="9">
    <source>
        <dbReference type="ARBA" id="ARBA00023012"/>
    </source>
</evidence>
<feature type="region of interest" description="Disordered" evidence="10">
    <location>
        <begin position="482"/>
        <end position="505"/>
    </location>
</feature>
<organism evidence="14 15">
    <name type="scientific">Pigmentiphaga litoralis</name>
    <dbReference type="NCBI Taxonomy" id="516702"/>
    <lineage>
        <taxon>Bacteria</taxon>
        <taxon>Pseudomonadati</taxon>
        <taxon>Pseudomonadota</taxon>
        <taxon>Betaproteobacteria</taxon>
        <taxon>Burkholderiales</taxon>
        <taxon>Alcaligenaceae</taxon>
        <taxon>Pigmentiphaga</taxon>
    </lineage>
</organism>
<feature type="transmembrane region" description="Helical" evidence="11">
    <location>
        <begin position="40"/>
        <end position="60"/>
    </location>
</feature>
<keyword evidence="7 14" id="KW-0418">Kinase</keyword>
<evidence type="ECO:0000256" key="2">
    <source>
        <dbReference type="ARBA" id="ARBA00004370"/>
    </source>
</evidence>
<dbReference type="GO" id="GO:0016020">
    <property type="term" value="C:membrane"/>
    <property type="evidence" value="ECO:0007669"/>
    <property type="project" value="UniProtKB-SubCell"/>
</dbReference>
<feature type="compositionally biased region" description="Polar residues" evidence="10">
    <location>
        <begin position="496"/>
        <end position="505"/>
    </location>
</feature>
<feature type="domain" description="HAMP" evidence="13">
    <location>
        <begin position="332"/>
        <end position="384"/>
    </location>
</feature>
<accession>A0A7Y9IQN2</accession>